<dbReference type="InterPro" id="IPR003347">
    <property type="entry name" value="JmjC_dom"/>
</dbReference>
<comment type="similarity">
    <text evidence="3">Belongs to the UTX family.</text>
</comment>
<evidence type="ECO:0000256" key="3">
    <source>
        <dbReference type="ARBA" id="ARBA00034483"/>
    </source>
</evidence>
<dbReference type="Gene3D" id="2.60.120.650">
    <property type="entry name" value="Cupin"/>
    <property type="match status" value="1"/>
</dbReference>
<dbReference type="AlphaFoldDB" id="L0H970"/>
<keyword evidence="4" id="KW-0802">TPR repeat</keyword>
<dbReference type="InterPro" id="IPR019734">
    <property type="entry name" value="TPR_rpt"/>
</dbReference>
<protein>
    <submittedName>
        <fullName evidence="6">Utx</fullName>
    </submittedName>
</protein>
<dbReference type="SUPFAM" id="SSF51197">
    <property type="entry name" value="Clavaminate synthase-like"/>
    <property type="match status" value="1"/>
</dbReference>
<organism evidence="6">
    <name type="scientific">Schmidtea mediterranea</name>
    <name type="common">Freshwater planarian flatworm</name>
    <dbReference type="NCBI Taxonomy" id="79327"/>
    <lineage>
        <taxon>Eukaryota</taxon>
        <taxon>Metazoa</taxon>
        <taxon>Spiralia</taxon>
        <taxon>Lophotrochozoa</taxon>
        <taxon>Platyhelminthes</taxon>
        <taxon>Rhabditophora</taxon>
        <taxon>Seriata</taxon>
        <taxon>Tricladida</taxon>
        <taxon>Continenticola</taxon>
        <taxon>Geoplanoidea</taxon>
        <taxon>Dugesiidae</taxon>
        <taxon>Schmidtea</taxon>
    </lineage>
</organism>
<keyword evidence="2" id="KW-0539">Nucleus</keyword>
<feature type="domain" description="JmjC" evidence="5">
    <location>
        <begin position="616"/>
        <end position="779"/>
    </location>
</feature>
<dbReference type="Gene3D" id="1.25.40.1040">
    <property type="match status" value="1"/>
</dbReference>
<dbReference type="PANTHER" id="PTHR14017">
    <property type="entry name" value="LYSINE-SPECIFIC DEMETHYLASE"/>
    <property type="match status" value="1"/>
</dbReference>
<dbReference type="PROSITE" id="PS50293">
    <property type="entry name" value="TPR_REGION"/>
    <property type="match status" value="1"/>
</dbReference>
<accession>L0H970</accession>
<dbReference type="SMART" id="SM00558">
    <property type="entry name" value="JmjC"/>
    <property type="match status" value="1"/>
</dbReference>
<dbReference type="EMBL" id="KC262341">
    <property type="protein sequence ID" value="AGA95405.1"/>
    <property type="molecule type" value="mRNA"/>
</dbReference>
<evidence type="ECO:0000256" key="1">
    <source>
        <dbReference type="ARBA" id="ARBA00004123"/>
    </source>
</evidence>
<dbReference type="InterPro" id="IPR048562">
    <property type="entry name" value="KDM6A_B-like_C-hel"/>
</dbReference>
<dbReference type="InterPro" id="IPR051630">
    <property type="entry name" value="Corepressor-Demethylase"/>
</dbReference>
<feature type="repeat" description="TPR" evidence="4">
    <location>
        <begin position="1"/>
        <end position="33"/>
    </location>
</feature>
<dbReference type="Gene3D" id="1.20.58.1370">
    <property type="match status" value="1"/>
</dbReference>
<name>L0H970_SCHMD</name>
<dbReference type="GO" id="GO:0031490">
    <property type="term" value="F:chromatin DNA binding"/>
    <property type="evidence" value="ECO:0007669"/>
    <property type="project" value="TreeGrafter"/>
</dbReference>
<dbReference type="GO" id="GO:0044666">
    <property type="term" value="C:MLL3/4 complex"/>
    <property type="evidence" value="ECO:0007669"/>
    <property type="project" value="TreeGrafter"/>
</dbReference>
<dbReference type="Pfam" id="PF00515">
    <property type="entry name" value="TPR_1"/>
    <property type="match status" value="1"/>
</dbReference>
<dbReference type="GO" id="GO:0000978">
    <property type="term" value="F:RNA polymerase II cis-regulatory region sequence-specific DNA binding"/>
    <property type="evidence" value="ECO:0007669"/>
    <property type="project" value="TreeGrafter"/>
</dbReference>
<reference evidence="6" key="2">
    <citation type="submission" date="2012-12" db="EMBL/GenBank/DDBJ databases">
        <authorList>
            <person name="Hubert A.M."/>
            <person name="Zayas R.M."/>
        </authorList>
    </citation>
    <scope>NUCLEOTIDE SEQUENCE</scope>
</reference>
<dbReference type="PROSITE" id="PS50005">
    <property type="entry name" value="TPR"/>
    <property type="match status" value="1"/>
</dbReference>
<evidence type="ECO:0000259" key="5">
    <source>
        <dbReference type="PROSITE" id="PS51184"/>
    </source>
</evidence>
<feature type="non-terminal residue" evidence="6">
    <location>
        <position position="1"/>
    </location>
</feature>
<dbReference type="GO" id="GO:0071558">
    <property type="term" value="F:histone H3K27me2/H3K27me3 demethylase activity"/>
    <property type="evidence" value="ECO:0007669"/>
    <property type="project" value="TreeGrafter"/>
</dbReference>
<evidence type="ECO:0000256" key="2">
    <source>
        <dbReference type="ARBA" id="ARBA00023242"/>
    </source>
</evidence>
<reference evidence="6" key="1">
    <citation type="journal article" date="2012" name="Epigenetics">
        <title>Epigenetic regulation of planarian stem cells by the SET1/MLL family of histone methyltransferases.</title>
        <authorList>
            <person name="Hubert A."/>
            <person name="Henderson J.M."/>
            <person name="Ross K.G."/>
            <person name="Cowles M.W."/>
            <person name="Torres J."/>
            <person name="Zayas R.M."/>
        </authorList>
    </citation>
    <scope>NUCLEOTIDE SEQUENCE</scope>
</reference>
<dbReference type="SMART" id="SM00028">
    <property type="entry name" value="TPR"/>
    <property type="match status" value="1"/>
</dbReference>
<comment type="subcellular location">
    <subcellularLocation>
        <location evidence="1">Nucleus</location>
    </subcellularLocation>
</comment>
<dbReference type="SUPFAM" id="SSF48452">
    <property type="entry name" value="TPR-like"/>
    <property type="match status" value="1"/>
</dbReference>
<evidence type="ECO:0000313" key="6">
    <source>
        <dbReference type="EMBL" id="AGA95405.1"/>
    </source>
</evidence>
<dbReference type="PROSITE" id="PS51184">
    <property type="entry name" value="JMJC"/>
    <property type="match status" value="1"/>
</dbReference>
<dbReference type="InterPro" id="IPR011990">
    <property type="entry name" value="TPR-like_helical_dom_sf"/>
</dbReference>
<dbReference type="Pfam" id="PF02373">
    <property type="entry name" value="JmjC"/>
    <property type="match status" value="1"/>
</dbReference>
<sequence length="832" mass="94609">AAWTNLGVLYESMGQYKEALKCYQNAVSSDKNNEVRVEIKDRMMIIQKLLTQLPEKNIPNQISNQQKISQIRPPPHQNVNTIPVGGPASSLSPSMMSQSMMMKLPTVDEAWNLPIPTELTQRQMQLEMQEAVASASSSGGISRIFAHHSPIYLANNGINSDITIDPNGSKRRRITEGDELVSPLTQQQTQILLSMEQQSNQLNNQQRQVMISLQNQQQRYQQQQLQQQNKLFINTNNIMTTCTNSADSSGQSIDHLNCKKDMKNIANQDQSSTNQDSNSAHNEDLHLMQDLDEIPEDYSDDIMVNLDALLNDPMGNFDEHFDDANSATNNANQIGSIENVKEEQEHPVTDLLSYLRTVLDEKQPKVDILEEMDILMNGAQIIDKVTKLASTNPNLWNITYLPGNRIPQPPYPPPLVVPNERSSDSNSFNNVNNNNSSISRQNSEYFQLLPPTPSVYLDCKKDVHSPELRQFCLSQPIVVIRNLASTLRMDLGMFSTKMLVETNPNHKIEQRIQDLQPPDENKDANGKTLLRCLSSKSTTTIQEYANYQARMFVEAKKDEKNGNNNSSLLSGALGNQSISNGTSEELKYSNNSSGEEKKKRRKIYFGTNCDLSDESKWFAQLHELNKLPNFLKVVSACNMLSHCGFTIMGMNSVQLYMKVPGCRTPGHQENNNFCSININVGPGDCEWFSVPEQYWGAINTLCEENKIDYLTGSWWPNLEELKQRQIPVYRFIQRPGDLVWINAGTVHWVQAIGWCNNVAWNVGPLISRQYSLSMERYEYNKLKIYKSIVSMVHLSWQMAKNIKMTDSHLYQLIKYTLMVSLIHCTLTWNYLE</sequence>
<feature type="non-terminal residue" evidence="6">
    <location>
        <position position="832"/>
    </location>
</feature>
<proteinExistence type="evidence at transcript level"/>
<dbReference type="GO" id="GO:0010468">
    <property type="term" value="P:regulation of gene expression"/>
    <property type="evidence" value="ECO:0007669"/>
    <property type="project" value="TreeGrafter"/>
</dbReference>
<dbReference type="Pfam" id="PF21322">
    <property type="entry name" value="KDM6_C-hel"/>
    <property type="match status" value="1"/>
</dbReference>
<dbReference type="PANTHER" id="PTHR14017:SF1">
    <property type="entry name" value="LD02225P"/>
    <property type="match status" value="1"/>
</dbReference>
<evidence type="ECO:0000256" key="4">
    <source>
        <dbReference type="PROSITE-ProRule" id="PRU00339"/>
    </source>
</evidence>